<dbReference type="Gene3D" id="1.20.140.10">
    <property type="entry name" value="Butyryl-CoA Dehydrogenase, subunit A, domain 3"/>
    <property type="match status" value="1"/>
</dbReference>
<dbReference type="GO" id="GO:0003995">
    <property type="term" value="F:acyl-CoA dehydrogenase activity"/>
    <property type="evidence" value="ECO:0007669"/>
    <property type="project" value="TreeGrafter"/>
</dbReference>
<dbReference type="GO" id="GO:0033539">
    <property type="term" value="P:fatty acid beta-oxidation using acyl-CoA dehydrogenase"/>
    <property type="evidence" value="ECO:0007669"/>
    <property type="project" value="TreeGrafter"/>
</dbReference>
<evidence type="ECO:0000259" key="4">
    <source>
        <dbReference type="Pfam" id="PF08028"/>
    </source>
</evidence>
<dbReference type="Pfam" id="PF08028">
    <property type="entry name" value="Acyl-CoA_dh_2"/>
    <property type="match status" value="1"/>
</dbReference>
<dbReference type="PANTHER" id="PTHR48083">
    <property type="entry name" value="MEDIUM-CHAIN SPECIFIC ACYL-COA DEHYDROGENASE, MITOCHONDRIAL-RELATED"/>
    <property type="match status" value="1"/>
</dbReference>
<keyword evidence="2" id="KW-0560">Oxidoreductase</keyword>
<proteinExistence type="predicted"/>
<dbReference type="InterPro" id="IPR013107">
    <property type="entry name" value="Acyl-CoA_DH_C"/>
</dbReference>
<reference evidence="5 6" key="1">
    <citation type="submission" date="2016-06" db="EMBL/GenBank/DDBJ databases">
        <title>Complete genome sequence of a saline-alkali tolerant type strain Dietzia timorensis ID05-A0528T.</title>
        <authorList>
            <person name="Wu X."/>
        </authorList>
    </citation>
    <scope>NUCLEOTIDE SEQUENCE [LARGE SCALE GENOMIC DNA]</scope>
    <source>
        <strain evidence="5 6">ID05-A0528</strain>
    </source>
</reference>
<gene>
    <name evidence="5" type="ORF">BJL86_0708</name>
</gene>
<keyword evidence="6" id="KW-1185">Reference proteome</keyword>
<evidence type="ECO:0000313" key="5">
    <source>
        <dbReference type="EMBL" id="ANI91510.1"/>
    </source>
</evidence>
<dbReference type="SUPFAM" id="SSF56645">
    <property type="entry name" value="Acyl-CoA dehydrogenase NM domain-like"/>
    <property type="match status" value="1"/>
</dbReference>
<dbReference type="Proteomes" id="UP000186104">
    <property type="component" value="Chromosome"/>
</dbReference>
<dbReference type="AlphaFoldDB" id="A0A173LLN9"/>
<dbReference type="InterPro" id="IPR036250">
    <property type="entry name" value="AcylCo_DH-like_C"/>
</dbReference>
<dbReference type="InterPro" id="IPR050741">
    <property type="entry name" value="Acyl-CoA_dehydrogenase"/>
</dbReference>
<dbReference type="PANTHER" id="PTHR48083:SF19">
    <property type="entry name" value="FLAVIN-DEPENDENT MONOOXYGENASE, OXYGENASE SUBUNIT HSAA"/>
    <property type="match status" value="1"/>
</dbReference>
<dbReference type="GO" id="GO:0005737">
    <property type="term" value="C:cytoplasm"/>
    <property type="evidence" value="ECO:0007669"/>
    <property type="project" value="TreeGrafter"/>
</dbReference>
<dbReference type="OrthoDB" id="571684at2"/>
<dbReference type="SUPFAM" id="SSF47203">
    <property type="entry name" value="Acyl-CoA dehydrogenase C-terminal domain-like"/>
    <property type="match status" value="1"/>
</dbReference>
<feature type="domain" description="Acyl-CoA oxidase/dehydrogenase middle" evidence="3">
    <location>
        <begin position="128"/>
        <end position="215"/>
    </location>
</feature>
<dbReference type="KEGG" id="dtm:BJL86_0708"/>
<dbReference type="InterPro" id="IPR046373">
    <property type="entry name" value="Acyl-CoA_Oxase/DH_mid-dom_sf"/>
</dbReference>
<keyword evidence="1" id="KW-0285">Flavoprotein</keyword>
<dbReference type="RefSeq" id="WP_067474577.1">
    <property type="nucleotide sequence ID" value="NZ_CP015961.1"/>
</dbReference>
<dbReference type="InterPro" id="IPR037069">
    <property type="entry name" value="AcylCoA_DH/ox_N_sf"/>
</dbReference>
<sequence length="415" mass="43907">MTTSELDTPTTDTAPSTHVAAGLSERFQPIFAHIAKGATSRDRDRELAHAEIAALKAEKFGAVRLPQAHGGAGASVRQLFDLLIDLSAAGSNVTQALRAHFFVAEGYILSGDTRGLERVAAGEIIGNAISEKGAGSVNRYETTLRRDGDRFLLNGTKYYSTGSLYADAIAVAADLDGERVYATVDTDAPGLTQFDDWDGFGQRLTGSGTSVYENVSVAAEDVTPGGYGTEGRNASSAYLQLFHLAALAGILRRAADDVRGWVAGRTRTYSHAPADLPREDPLVQAVLGRAYSAAFAARATVLSVADALDAVLETPETAADPELLDKAELTAAEAQVALIPLVLGAITDLFDVGGASISSESLGLDRHWRNARTLAVHNPVVYKQQAVGRFELTGDGLPYEWNAGVRGKAAEAYRN</sequence>
<dbReference type="STRING" id="499555.BJL86_0708"/>
<evidence type="ECO:0000256" key="2">
    <source>
        <dbReference type="ARBA" id="ARBA00023002"/>
    </source>
</evidence>
<evidence type="ECO:0000256" key="1">
    <source>
        <dbReference type="ARBA" id="ARBA00022630"/>
    </source>
</evidence>
<dbReference type="GO" id="GO:0016712">
    <property type="term" value="F:oxidoreductase activity, acting on paired donors, with incorporation or reduction of molecular oxygen, reduced flavin or flavoprotein as one donor, and incorporation of one atom of oxygen"/>
    <property type="evidence" value="ECO:0007669"/>
    <property type="project" value="TreeGrafter"/>
</dbReference>
<evidence type="ECO:0000313" key="6">
    <source>
        <dbReference type="Proteomes" id="UP000186104"/>
    </source>
</evidence>
<dbReference type="InterPro" id="IPR009100">
    <property type="entry name" value="AcylCoA_DH/oxidase_NM_dom_sf"/>
</dbReference>
<protein>
    <submittedName>
        <fullName evidence="5">Dibenzothiophene desulfurization enzyme C</fullName>
    </submittedName>
</protein>
<dbReference type="InterPro" id="IPR006091">
    <property type="entry name" value="Acyl-CoA_Oxase/DH_mid-dom"/>
</dbReference>
<dbReference type="Pfam" id="PF02770">
    <property type="entry name" value="Acyl-CoA_dh_M"/>
    <property type="match status" value="1"/>
</dbReference>
<accession>A0A173LLN9</accession>
<organism evidence="5 6">
    <name type="scientific">Dietzia timorensis</name>
    <dbReference type="NCBI Taxonomy" id="499555"/>
    <lineage>
        <taxon>Bacteria</taxon>
        <taxon>Bacillati</taxon>
        <taxon>Actinomycetota</taxon>
        <taxon>Actinomycetes</taxon>
        <taxon>Mycobacteriales</taxon>
        <taxon>Dietziaceae</taxon>
        <taxon>Dietzia</taxon>
    </lineage>
</organism>
<evidence type="ECO:0000259" key="3">
    <source>
        <dbReference type="Pfam" id="PF02770"/>
    </source>
</evidence>
<dbReference type="GO" id="GO:0050660">
    <property type="term" value="F:flavin adenine dinucleotide binding"/>
    <property type="evidence" value="ECO:0007669"/>
    <property type="project" value="InterPro"/>
</dbReference>
<feature type="domain" description="Acyl-CoA dehydrogenase C-terminal" evidence="4">
    <location>
        <begin position="244"/>
        <end position="378"/>
    </location>
</feature>
<dbReference type="PIRSF" id="PIRSF016578">
    <property type="entry name" value="HsaA"/>
    <property type="match status" value="1"/>
</dbReference>
<dbReference type="EMBL" id="CP015961">
    <property type="protein sequence ID" value="ANI91510.1"/>
    <property type="molecule type" value="Genomic_DNA"/>
</dbReference>
<dbReference type="Gene3D" id="1.10.540.10">
    <property type="entry name" value="Acyl-CoA dehydrogenase/oxidase, N-terminal domain"/>
    <property type="match status" value="1"/>
</dbReference>
<dbReference type="Gene3D" id="2.40.110.10">
    <property type="entry name" value="Butyryl-CoA Dehydrogenase, subunit A, domain 2"/>
    <property type="match status" value="1"/>
</dbReference>
<name>A0A173LLN9_9ACTN</name>